<dbReference type="PROSITE" id="PS50853">
    <property type="entry name" value="FN3"/>
    <property type="match status" value="1"/>
</dbReference>
<dbReference type="GO" id="GO:0042981">
    <property type="term" value="P:regulation of apoptotic process"/>
    <property type="evidence" value="ECO:0007669"/>
    <property type="project" value="TreeGrafter"/>
</dbReference>
<keyword evidence="1" id="KW-0040">ANK repeat</keyword>
<dbReference type="InterPro" id="IPR003961">
    <property type="entry name" value="FN3_dom"/>
</dbReference>
<dbReference type="EnsemblMetazoa" id="SMAR015249-RA">
    <property type="protein sequence ID" value="SMAR015249-PA"/>
    <property type="gene ID" value="SMAR015249"/>
</dbReference>
<dbReference type="PRINTS" id="PR01415">
    <property type="entry name" value="ANKYRIN"/>
</dbReference>
<feature type="domain" description="Fibronectin type-III" evidence="3">
    <location>
        <begin position="73"/>
        <end position="175"/>
    </location>
</feature>
<dbReference type="Gene3D" id="2.60.40.10">
    <property type="entry name" value="Immunoglobulins"/>
    <property type="match status" value="1"/>
</dbReference>
<sequence>MLVGSVPVGLPGKLKPPEVLKATHTTITFQWGEFVESDSGSTSSTDAGRTGSATGSTGSGRSKSISVSGSVKSPSVRSKSTSGSSTSTLGLQGEEYSIGKSSLPTTEKQILFTLQVEHLQMERQTWNDVYRGYANKREIEDFKPNTSYKFRISASNATGAGPWSNTMIASTTPEPIYGSDIHRFVRLNDIDSLKNIVRNSRSMSIDAPDKYGRTPLMEACIKDSIPLADLLLSGGADIEASAEGGKTSLLFACFAGKLKMAEFLRTHGASMDVVDSVGSTVLHAAADGGFAEVASWALDNGVPVDRIDIRNGWTALHRTAATSGSPEVARVLLKRGADVNAIDKDGKSSLMIATCNNYQNLVEELIFYGADAKFKNAVKTD</sequence>
<dbReference type="AlphaFoldDB" id="T1JN20"/>
<dbReference type="InterPro" id="IPR002110">
    <property type="entry name" value="Ankyrin_rpt"/>
</dbReference>
<dbReference type="CDD" id="cd00063">
    <property type="entry name" value="FN3"/>
    <property type="match status" value="1"/>
</dbReference>
<feature type="repeat" description="ANK" evidence="1">
    <location>
        <begin position="311"/>
        <end position="344"/>
    </location>
</feature>
<dbReference type="SUPFAM" id="SSF49265">
    <property type="entry name" value="Fibronectin type III"/>
    <property type="match status" value="1"/>
</dbReference>
<name>T1JN20_STRMM</name>
<proteinExistence type="predicted"/>
<evidence type="ECO:0000256" key="2">
    <source>
        <dbReference type="SAM" id="MobiDB-lite"/>
    </source>
</evidence>
<dbReference type="HOGENOM" id="CLU_726314_0_0_1"/>
<feature type="region of interest" description="Disordered" evidence="2">
    <location>
        <begin position="36"/>
        <end position="90"/>
    </location>
</feature>
<dbReference type="PANTHER" id="PTHR24183">
    <property type="entry name" value="FIBRONECTIN TYPE 3 AND ANKYRIN REPEAT DOMAINS PROTEIN 1"/>
    <property type="match status" value="1"/>
</dbReference>
<feature type="repeat" description="ANK" evidence="1">
    <location>
        <begin position="345"/>
        <end position="377"/>
    </location>
</feature>
<reference evidence="4" key="2">
    <citation type="submission" date="2015-02" db="UniProtKB">
        <authorList>
            <consortium name="EnsemblMetazoa"/>
        </authorList>
    </citation>
    <scope>IDENTIFICATION</scope>
</reference>
<dbReference type="PROSITE" id="PS50088">
    <property type="entry name" value="ANK_REPEAT"/>
    <property type="match status" value="4"/>
</dbReference>
<feature type="repeat" description="ANK" evidence="1">
    <location>
        <begin position="244"/>
        <end position="276"/>
    </location>
</feature>
<evidence type="ECO:0000313" key="5">
    <source>
        <dbReference type="Proteomes" id="UP000014500"/>
    </source>
</evidence>
<evidence type="ECO:0000313" key="4">
    <source>
        <dbReference type="EnsemblMetazoa" id="SMAR015249-PA"/>
    </source>
</evidence>
<accession>T1JN20</accession>
<dbReference type="SMART" id="SM00248">
    <property type="entry name" value="ANK"/>
    <property type="match status" value="5"/>
</dbReference>
<dbReference type="PROSITE" id="PS50297">
    <property type="entry name" value="ANK_REP_REGION"/>
    <property type="match status" value="3"/>
</dbReference>
<feature type="compositionally biased region" description="Low complexity" evidence="2">
    <location>
        <begin position="37"/>
        <end position="88"/>
    </location>
</feature>
<feature type="repeat" description="ANK" evidence="1">
    <location>
        <begin position="211"/>
        <end position="243"/>
    </location>
</feature>
<dbReference type="EMBL" id="JH431432">
    <property type="status" value="NOT_ANNOTATED_CDS"/>
    <property type="molecule type" value="Genomic_DNA"/>
</dbReference>
<dbReference type="InterPro" id="IPR013783">
    <property type="entry name" value="Ig-like_fold"/>
</dbReference>
<dbReference type="SMART" id="SM00060">
    <property type="entry name" value="FN3"/>
    <property type="match status" value="1"/>
</dbReference>
<organism evidence="4 5">
    <name type="scientific">Strigamia maritima</name>
    <name type="common">European centipede</name>
    <name type="synonym">Geophilus maritimus</name>
    <dbReference type="NCBI Taxonomy" id="126957"/>
    <lineage>
        <taxon>Eukaryota</taxon>
        <taxon>Metazoa</taxon>
        <taxon>Ecdysozoa</taxon>
        <taxon>Arthropoda</taxon>
        <taxon>Myriapoda</taxon>
        <taxon>Chilopoda</taxon>
        <taxon>Pleurostigmophora</taxon>
        <taxon>Geophilomorpha</taxon>
        <taxon>Linotaeniidae</taxon>
        <taxon>Strigamia</taxon>
    </lineage>
</organism>
<dbReference type="PANTHER" id="PTHR24183:SF1">
    <property type="entry name" value="FIBRONECTIN TYPE 3 AND ANKYRIN REPEAT DOMAINS PROTEIN 1"/>
    <property type="match status" value="1"/>
</dbReference>
<dbReference type="InterPro" id="IPR036116">
    <property type="entry name" value="FN3_sf"/>
</dbReference>
<dbReference type="Gene3D" id="1.25.40.20">
    <property type="entry name" value="Ankyrin repeat-containing domain"/>
    <property type="match status" value="2"/>
</dbReference>
<dbReference type="Proteomes" id="UP000014500">
    <property type="component" value="Unassembled WGS sequence"/>
</dbReference>
<evidence type="ECO:0000256" key="1">
    <source>
        <dbReference type="PROSITE-ProRule" id="PRU00023"/>
    </source>
</evidence>
<reference evidence="5" key="1">
    <citation type="submission" date="2011-05" db="EMBL/GenBank/DDBJ databases">
        <authorList>
            <person name="Richards S.R."/>
            <person name="Qu J."/>
            <person name="Jiang H."/>
            <person name="Jhangiani S.N."/>
            <person name="Agravi P."/>
            <person name="Goodspeed R."/>
            <person name="Gross S."/>
            <person name="Mandapat C."/>
            <person name="Jackson L."/>
            <person name="Mathew T."/>
            <person name="Pu L."/>
            <person name="Thornton R."/>
            <person name="Saada N."/>
            <person name="Wilczek-Boney K.B."/>
            <person name="Lee S."/>
            <person name="Kovar C."/>
            <person name="Wu Y."/>
            <person name="Scherer S.E."/>
            <person name="Worley K.C."/>
            <person name="Muzny D.M."/>
            <person name="Gibbs R."/>
        </authorList>
    </citation>
    <scope>NUCLEOTIDE SEQUENCE</scope>
    <source>
        <strain evidence="5">Brora</strain>
    </source>
</reference>
<dbReference type="SUPFAM" id="SSF48403">
    <property type="entry name" value="Ankyrin repeat"/>
    <property type="match status" value="1"/>
</dbReference>
<dbReference type="PhylomeDB" id="T1JN20"/>
<evidence type="ECO:0000259" key="3">
    <source>
        <dbReference type="PROSITE" id="PS50853"/>
    </source>
</evidence>
<dbReference type="OMA" id="PLMRVAC"/>
<protein>
    <recommendedName>
        <fullName evidence="3">Fibronectin type-III domain-containing protein</fullName>
    </recommendedName>
</protein>
<keyword evidence="5" id="KW-1185">Reference proteome</keyword>
<dbReference type="eggNOG" id="KOG0504">
    <property type="taxonomic scope" value="Eukaryota"/>
</dbReference>
<dbReference type="InterPro" id="IPR036770">
    <property type="entry name" value="Ankyrin_rpt-contain_sf"/>
</dbReference>
<dbReference type="Pfam" id="PF12796">
    <property type="entry name" value="Ank_2"/>
    <property type="match status" value="2"/>
</dbReference>
<dbReference type="STRING" id="126957.T1JN20"/>
<dbReference type="GO" id="GO:0005634">
    <property type="term" value="C:nucleus"/>
    <property type="evidence" value="ECO:0007669"/>
    <property type="project" value="TreeGrafter"/>
</dbReference>